<evidence type="ECO:0000256" key="1">
    <source>
        <dbReference type="SAM" id="MobiDB-lite"/>
    </source>
</evidence>
<accession>A0A2Z2HSZ1</accession>
<gene>
    <name evidence="3" type="ORF">B1756_11580</name>
</gene>
<evidence type="ECO:0000313" key="4">
    <source>
        <dbReference type="Proteomes" id="UP000250088"/>
    </source>
</evidence>
<evidence type="ECO:0000256" key="2">
    <source>
        <dbReference type="SAM" id="Phobius"/>
    </source>
</evidence>
<dbReference type="GeneID" id="32894727"/>
<feature type="compositionally biased region" description="Acidic residues" evidence="1">
    <location>
        <begin position="371"/>
        <end position="385"/>
    </location>
</feature>
<dbReference type="RefSeq" id="WP_086888676.1">
    <property type="nucleotide sequence ID" value="NZ_CP019893.1"/>
</dbReference>
<evidence type="ECO:0000313" key="3">
    <source>
        <dbReference type="EMBL" id="ARS90300.1"/>
    </source>
</evidence>
<dbReference type="OrthoDB" id="270764at2157"/>
<dbReference type="AlphaFoldDB" id="A0A2Z2HSZ1"/>
<dbReference type="EMBL" id="CP019893">
    <property type="protein sequence ID" value="ARS90300.1"/>
    <property type="molecule type" value="Genomic_DNA"/>
</dbReference>
<sequence>MNTERAIVRARTALDQWFVLVVIVLLAVSLFGAYATYSSAAEQTATETKTVEAWSTTGGFDHGATVERENEVFEVGSELTDRTTYFTSISPALEGSFWYTYHAEDGDVDASLELERVTRSVDEDGEEVVEHWRVNETLDTAAADSFEPGEELDASFSLDVQETANETDRIEESLGGSPGTVETTIVASVSKTGVVDGDPVDRTETYELVVDTDTDVYTVDGPAHEERPVDETEVVETERESVLPAPLGSTLLFVVSLLALGAVVRAKATDRLAPPEDELKRVRREYERETFDDWISRGSILADEEPDTRIELETLEGLVDVAIDSNGRVIETDDDFVVVDGETLYAYAPSSGTDEDGEDDSGGPDERGSPDETDGDDSGVNDDDSERNLVPDDPTGGDGDDDVNDDGTHSGDGLDTGEAADACE</sequence>
<feature type="transmembrane region" description="Helical" evidence="2">
    <location>
        <begin position="17"/>
        <end position="37"/>
    </location>
</feature>
<evidence type="ECO:0008006" key="5">
    <source>
        <dbReference type="Google" id="ProtNLM"/>
    </source>
</evidence>
<organism evidence="3 4">
    <name type="scientific">Natrarchaeobaculum aegyptiacum</name>
    <dbReference type="NCBI Taxonomy" id="745377"/>
    <lineage>
        <taxon>Archaea</taxon>
        <taxon>Methanobacteriati</taxon>
        <taxon>Methanobacteriota</taxon>
        <taxon>Stenosarchaea group</taxon>
        <taxon>Halobacteria</taxon>
        <taxon>Halobacteriales</taxon>
        <taxon>Natrialbaceae</taxon>
        <taxon>Natrarchaeobaculum</taxon>
    </lineage>
</organism>
<reference evidence="4" key="1">
    <citation type="submission" date="2017-02" db="EMBL/GenBank/DDBJ databases">
        <title>Natronthermophilus aegyptiacus gen. nov.,sp. nov., an aerobic, extremely halophilic alkalithermophilic archaeon isolated from the athalassohaline Wadi An Natrun, Egypt.</title>
        <authorList>
            <person name="Zhao B."/>
        </authorList>
    </citation>
    <scope>NUCLEOTIDE SEQUENCE [LARGE SCALE GENOMIC DNA]</scope>
    <source>
        <strain evidence="4">JW/NM-HA 15</strain>
    </source>
</reference>
<protein>
    <recommendedName>
        <fullName evidence="5">DUF5305 domain-containing protein</fullName>
    </recommendedName>
</protein>
<name>A0A2Z2HSZ1_9EURY</name>
<feature type="compositionally biased region" description="Acidic residues" evidence="1">
    <location>
        <begin position="353"/>
        <end position="363"/>
    </location>
</feature>
<dbReference type="Pfam" id="PF17231">
    <property type="entry name" value="DUF5305"/>
    <property type="match status" value="1"/>
</dbReference>
<feature type="region of interest" description="Disordered" evidence="1">
    <location>
        <begin position="347"/>
        <end position="424"/>
    </location>
</feature>
<proteinExistence type="predicted"/>
<keyword evidence="2" id="KW-0812">Transmembrane</keyword>
<dbReference type="InterPro" id="IPR035185">
    <property type="entry name" value="DUF5305"/>
</dbReference>
<keyword evidence="4" id="KW-1185">Reference proteome</keyword>
<keyword evidence="2" id="KW-0472">Membrane</keyword>
<keyword evidence="2" id="KW-1133">Transmembrane helix</keyword>
<dbReference type="KEGG" id="naj:B1756_11580"/>
<dbReference type="Proteomes" id="UP000250088">
    <property type="component" value="Chromosome"/>
</dbReference>